<proteinExistence type="predicted"/>
<evidence type="ECO:0000259" key="8">
    <source>
        <dbReference type="Pfam" id="PF06271"/>
    </source>
</evidence>
<sequence>MSQDPSPPVPDDPVPEQPPGARRPERPDPPIDDPTGRPSGDPPPGEQPEKMPYPGPFGMRRPDPIGPDGRPLASWGRRVLAFVLDSMIIGLLSLLLGAIAEGATGEDVLVIGEENRNAIGLDAIWSDVGVGVAATLLATLLYVVPMLARTNGFTVGRRVARTQLVRADGQPIELWFATTREIFVKGLGVAVVAALPGLGPIIVAANYLWPMADTQRRALHDFPLDTRTVRTNAEPATS</sequence>
<evidence type="ECO:0000256" key="4">
    <source>
        <dbReference type="ARBA" id="ARBA00022989"/>
    </source>
</evidence>
<organism evidence="9 10">
    <name type="scientific">Patulibacter brassicae</name>
    <dbReference type="NCBI Taxonomy" id="1705717"/>
    <lineage>
        <taxon>Bacteria</taxon>
        <taxon>Bacillati</taxon>
        <taxon>Actinomycetota</taxon>
        <taxon>Thermoleophilia</taxon>
        <taxon>Solirubrobacterales</taxon>
        <taxon>Patulibacteraceae</taxon>
        <taxon>Patulibacter</taxon>
    </lineage>
</organism>
<keyword evidence="4 7" id="KW-1133">Transmembrane helix</keyword>
<reference evidence="9 10" key="1">
    <citation type="submission" date="2023-11" db="EMBL/GenBank/DDBJ databases">
        <authorList>
            <person name="Xu M."/>
            <person name="Jiang T."/>
        </authorList>
    </citation>
    <scope>NUCLEOTIDE SEQUENCE [LARGE SCALE GENOMIC DNA]</scope>
    <source>
        <strain evidence="9 10">SD</strain>
    </source>
</reference>
<name>A0ABU4VIS6_9ACTN</name>
<evidence type="ECO:0000256" key="2">
    <source>
        <dbReference type="ARBA" id="ARBA00022475"/>
    </source>
</evidence>
<dbReference type="RefSeq" id="WP_319953885.1">
    <property type="nucleotide sequence ID" value="NZ_JAXAVX010000003.1"/>
</dbReference>
<keyword evidence="3 7" id="KW-0812">Transmembrane</keyword>
<dbReference type="Pfam" id="PF06271">
    <property type="entry name" value="RDD"/>
    <property type="match status" value="1"/>
</dbReference>
<evidence type="ECO:0000313" key="10">
    <source>
        <dbReference type="Proteomes" id="UP001277761"/>
    </source>
</evidence>
<dbReference type="InterPro" id="IPR051791">
    <property type="entry name" value="Pra-immunoreactive"/>
</dbReference>
<feature type="compositionally biased region" description="Pro residues" evidence="6">
    <location>
        <begin position="40"/>
        <end position="55"/>
    </location>
</feature>
<feature type="domain" description="RDD" evidence="8">
    <location>
        <begin position="72"/>
        <end position="222"/>
    </location>
</feature>
<feature type="transmembrane region" description="Helical" evidence="7">
    <location>
        <begin position="187"/>
        <end position="209"/>
    </location>
</feature>
<feature type="compositionally biased region" description="Pro residues" evidence="6">
    <location>
        <begin position="1"/>
        <end position="18"/>
    </location>
</feature>
<dbReference type="InterPro" id="IPR010432">
    <property type="entry name" value="RDD"/>
</dbReference>
<keyword evidence="10" id="KW-1185">Reference proteome</keyword>
<gene>
    <name evidence="9" type="ORF">SK069_09015</name>
</gene>
<feature type="transmembrane region" description="Helical" evidence="7">
    <location>
        <begin position="128"/>
        <end position="148"/>
    </location>
</feature>
<accession>A0ABU4VIS6</accession>
<keyword evidence="5 7" id="KW-0472">Membrane</keyword>
<dbReference type="Proteomes" id="UP001277761">
    <property type="component" value="Unassembled WGS sequence"/>
</dbReference>
<comment type="caution">
    <text evidence="9">The sequence shown here is derived from an EMBL/GenBank/DDBJ whole genome shotgun (WGS) entry which is preliminary data.</text>
</comment>
<dbReference type="PANTHER" id="PTHR36115">
    <property type="entry name" value="PROLINE-RICH ANTIGEN HOMOLOG-RELATED"/>
    <property type="match status" value="1"/>
</dbReference>
<evidence type="ECO:0000256" key="3">
    <source>
        <dbReference type="ARBA" id="ARBA00022692"/>
    </source>
</evidence>
<keyword evidence="2" id="KW-1003">Cell membrane</keyword>
<evidence type="ECO:0000313" key="9">
    <source>
        <dbReference type="EMBL" id="MDX8151731.1"/>
    </source>
</evidence>
<feature type="transmembrane region" description="Helical" evidence="7">
    <location>
        <begin position="79"/>
        <end position="100"/>
    </location>
</feature>
<feature type="region of interest" description="Disordered" evidence="6">
    <location>
        <begin position="1"/>
        <end position="69"/>
    </location>
</feature>
<evidence type="ECO:0000256" key="1">
    <source>
        <dbReference type="ARBA" id="ARBA00004651"/>
    </source>
</evidence>
<evidence type="ECO:0000256" key="6">
    <source>
        <dbReference type="SAM" id="MobiDB-lite"/>
    </source>
</evidence>
<comment type="subcellular location">
    <subcellularLocation>
        <location evidence="1">Cell membrane</location>
        <topology evidence="1">Multi-pass membrane protein</topology>
    </subcellularLocation>
</comment>
<evidence type="ECO:0000256" key="7">
    <source>
        <dbReference type="SAM" id="Phobius"/>
    </source>
</evidence>
<dbReference type="PANTHER" id="PTHR36115:SF6">
    <property type="entry name" value="PROLINE-RICH ANTIGEN HOMOLOG"/>
    <property type="match status" value="1"/>
</dbReference>
<dbReference type="EMBL" id="JAXAVX010000003">
    <property type="protein sequence ID" value="MDX8151731.1"/>
    <property type="molecule type" value="Genomic_DNA"/>
</dbReference>
<protein>
    <submittedName>
        <fullName evidence="9">RDD family protein</fullName>
    </submittedName>
</protein>
<evidence type="ECO:0000256" key="5">
    <source>
        <dbReference type="ARBA" id="ARBA00023136"/>
    </source>
</evidence>